<dbReference type="EMBL" id="KZ825850">
    <property type="protein sequence ID" value="PYH95602.1"/>
    <property type="molecule type" value="Genomic_DNA"/>
</dbReference>
<dbReference type="VEuPathDB" id="FungiDB:BO71DRAFT_473675"/>
<feature type="region of interest" description="Disordered" evidence="1">
    <location>
        <begin position="316"/>
        <end position="335"/>
    </location>
</feature>
<dbReference type="Pfam" id="PF20183">
    <property type="entry name" value="DUF6546"/>
    <property type="match status" value="1"/>
</dbReference>
<accession>A0A319EVV0</accession>
<gene>
    <name evidence="3" type="ORF">BO71DRAFT_473675</name>
</gene>
<dbReference type="STRING" id="1448320.A0A319EVV0"/>
<evidence type="ECO:0000313" key="3">
    <source>
        <dbReference type="EMBL" id="PYH95602.1"/>
    </source>
</evidence>
<organism evidence="3 4">
    <name type="scientific">Aspergillus ellipticus CBS 707.79</name>
    <dbReference type="NCBI Taxonomy" id="1448320"/>
    <lineage>
        <taxon>Eukaryota</taxon>
        <taxon>Fungi</taxon>
        <taxon>Dikarya</taxon>
        <taxon>Ascomycota</taxon>
        <taxon>Pezizomycotina</taxon>
        <taxon>Eurotiomycetes</taxon>
        <taxon>Eurotiomycetidae</taxon>
        <taxon>Eurotiales</taxon>
        <taxon>Aspergillaceae</taxon>
        <taxon>Aspergillus</taxon>
        <taxon>Aspergillus subgen. Circumdati</taxon>
    </lineage>
</organism>
<name>A0A319EVV0_9EURO</name>
<proteinExistence type="predicted"/>
<dbReference type="Proteomes" id="UP000247810">
    <property type="component" value="Unassembled WGS sequence"/>
</dbReference>
<dbReference type="AlphaFoldDB" id="A0A319EVV0"/>
<feature type="compositionally biased region" description="Polar residues" evidence="1">
    <location>
        <begin position="316"/>
        <end position="327"/>
    </location>
</feature>
<evidence type="ECO:0000259" key="2">
    <source>
        <dbReference type="Pfam" id="PF20183"/>
    </source>
</evidence>
<sequence>MSNMGAYRLPLELVAEVISHMWEDIRHELPTYATISLQWQTIIEDRTFKHITLSNNKRLDEFEKLTLQTPERKRSVRRIDVYVPLESCEDKLLKYFGVLEAHQRDNGVFALFMRTIFHSLCPLEDRRLLLRHRYEPKYLTLTKADAVLISNVPAITKFRVYGGHEDGQLILPATSILLASKLLQLRELDLRLWDNEKLNLSSRRANRDEFARSFELLPSTIDCLDLKYYHHSPEYHRGYMPARLMNGNIEDLLSSTLRGFSHQLKELYLSNVVVGKELLCPPSLSANPHLPSWPKLTNIPVNYAITTPSGEWYFESQSTDGDNNTQEEFPAHEEQGDLPSDVLRASCKLMNELYVSAARAALDMPRLKLMGLVADYNAVVHRFTYSVFSGTAEALWAAEDRFTPEKRVISAWNAIAMRHTDQELFWECEGGSRGKTTLPEILTWA</sequence>
<feature type="domain" description="DUF6546" evidence="2">
    <location>
        <begin position="346"/>
        <end position="427"/>
    </location>
</feature>
<reference evidence="3 4" key="1">
    <citation type="submission" date="2018-02" db="EMBL/GenBank/DDBJ databases">
        <title>The genomes of Aspergillus section Nigri reveals drivers in fungal speciation.</title>
        <authorList>
            <consortium name="DOE Joint Genome Institute"/>
            <person name="Vesth T.C."/>
            <person name="Nybo J."/>
            <person name="Theobald S."/>
            <person name="Brandl J."/>
            <person name="Frisvad J.C."/>
            <person name="Nielsen K.F."/>
            <person name="Lyhne E.K."/>
            <person name="Kogle M.E."/>
            <person name="Kuo A."/>
            <person name="Riley R."/>
            <person name="Clum A."/>
            <person name="Nolan M."/>
            <person name="Lipzen A."/>
            <person name="Salamov A."/>
            <person name="Henrissat B."/>
            <person name="Wiebenga A."/>
            <person name="De vries R.P."/>
            <person name="Grigoriev I.V."/>
            <person name="Mortensen U.H."/>
            <person name="Andersen M.R."/>
            <person name="Baker S.E."/>
        </authorList>
    </citation>
    <scope>NUCLEOTIDE SEQUENCE [LARGE SCALE GENOMIC DNA]</scope>
    <source>
        <strain evidence="3 4">CBS 707.79</strain>
    </source>
</reference>
<keyword evidence="4" id="KW-1185">Reference proteome</keyword>
<dbReference type="InterPro" id="IPR046676">
    <property type="entry name" value="DUF6546"/>
</dbReference>
<evidence type="ECO:0000256" key="1">
    <source>
        <dbReference type="SAM" id="MobiDB-lite"/>
    </source>
</evidence>
<evidence type="ECO:0000313" key="4">
    <source>
        <dbReference type="Proteomes" id="UP000247810"/>
    </source>
</evidence>
<dbReference type="OrthoDB" id="4449513at2759"/>
<protein>
    <recommendedName>
        <fullName evidence="2">DUF6546 domain-containing protein</fullName>
    </recommendedName>
</protein>